<keyword evidence="3" id="KW-1185">Reference proteome</keyword>
<dbReference type="Proteomes" id="UP001341840">
    <property type="component" value="Unassembled WGS sequence"/>
</dbReference>
<dbReference type="EMBL" id="JASCZI010030568">
    <property type="protein sequence ID" value="MED6123654.1"/>
    <property type="molecule type" value="Genomic_DNA"/>
</dbReference>
<evidence type="ECO:0000313" key="2">
    <source>
        <dbReference type="EMBL" id="MED6123654.1"/>
    </source>
</evidence>
<sequence>MGLVDCYIIHVKMSWRIRTPWAPARSHSASDTSGVGNGESKAPTKCDIGGENSSRSVKERSDKELEEYENGDEIFLNIGATTNERGYDKLFQEEDLSVESLNPVIALTKLQLEESQSETKGRLRTELQRFRRKRFLRRLATLKFRARIPLKKTSSLRLRRPNTIRIAICSDGHTDG</sequence>
<comment type="caution">
    <text evidence="2">The sequence shown here is derived from an EMBL/GenBank/DDBJ whole genome shotgun (WGS) entry which is preliminary data.</text>
</comment>
<proteinExistence type="predicted"/>
<organism evidence="2 3">
    <name type="scientific">Stylosanthes scabra</name>
    <dbReference type="NCBI Taxonomy" id="79078"/>
    <lineage>
        <taxon>Eukaryota</taxon>
        <taxon>Viridiplantae</taxon>
        <taxon>Streptophyta</taxon>
        <taxon>Embryophyta</taxon>
        <taxon>Tracheophyta</taxon>
        <taxon>Spermatophyta</taxon>
        <taxon>Magnoliopsida</taxon>
        <taxon>eudicotyledons</taxon>
        <taxon>Gunneridae</taxon>
        <taxon>Pentapetalae</taxon>
        <taxon>rosids</taxon>
        <taxon>fabids</taxon>
        <taxon>Fabales</taxon>
        <taxon>Fabaceae</taxon>
        <taxon>Papilionoideae</taxon>
        <taxon>50 kb inversion clade</taxon>
        <taxon>dalbergioids sensu lato</taxon>
        <taxon>Dalbergieae</taxon>
        <taxon>Pterocarpus clade</taxon>
        <taxon>Stylosanthes</taxon>
    </lineage>
</organism>
<reference evidence="2 3" key="1">
    <citation type="journal article" date="2023" name="Plants (Basel)">
        <title>Bridging the Gap: Combining Genomics and Transcriptomics Approaches to Understand Stylosanthes scabra, an Orphan Legume from the Brazilian Caatinga.</title>
        <authorList>
            <person name="Ferreira-Neto J.R.C."/>
            <person name="da Silva M.D."/>
            <person name="Binneck E."/>
            <person name="de Melo N.F."/>
            <person name="da Silva R.H."/>
            <person name="de Melo A.L.T.M."/>
            <person name="Pandolfi V."/>
            <person name="Bustamante F.O."/>
            <person name="Brasileiro-Vidal A.C."/>
            <person name="Benko-Iseppon A.M."/>
        </authorList>
    </citation>
    <scope>NUCLEOTIDE SEQUENCE [LARGE SCALE GENOMIC DNA]</scope>
    <source>
        <tissue evidence="2">Leaves</tissue>
    </source>
</reference>
<feature type="region of interest" description="Disordered" evidence="1">
    <location>
        <begin position="22"/>
        <end position="64"/>
    </location>
</feature>
<protein>
    <submittedName>
        <fullName evidence="2">Uncharacterized protein</fullName>
    </submittedName>
</protein>
<accession>A0ABU6RI72</accession>
<name>A0ABU6RI72_9FABA</name>
<evidence type="ECO:0000256" key="1">
    <source>
        <dbReference type="SAM" id="MobiDB-lite"/>
    </source>
</evidence>
<evidence type="ECO:0000313" key="3">
    <source>
        <dbReference type="Proteomes" id="UP001341840"/>
    </source>
</evidence>
<gene>
    <name evidence="2" type="ORF">PIB30_050560</name>
</gene>